<sequence length="216" mass="25519">MKCIKLFQIPRTGSNSIGVLSAIDSIKIITTYSFIFAFDLLRIIPQRSYLLSTAGGRWVAGLVIFIFRQHHITTIVVALYFYSKMSIQRIHDSSTVLILTDSRQLYYILRRWLAYYKYEMGIIMNGVTNRSKVGKFQQFSKNQKIPQKITEIGHFYIKQVFKKSICFFSYYSKSNHCKYLKCSLTVYINLFLMKLKKNQKSLTTNFFYKRSKFKFL</sequence>
<accession>A0A6G0TJN0</accession>
<dbReference type="Proteomes" id="UP000475862">
    <property type="component" value="Unassembled WGS sequence"/>
</dbReference>
<feature type="transmembrane region" description="Helical" evidence="1">
    <location>
        <begin position="12"/>
        <end position="38"/>
    </location>
</feature>
<evidence type="ECO:0000256" key="1">
    <source>
        <dbReference type="SAM" id="Phobius"/>
    </source>
</evidence>
<reference evidence="2 3" key="1">
    <citation type="submission" date="2019-08" db="EMBL/GenBank/DDBJ databases">
        <title>The genome of the soybean aphid Biotype 1, its phylome, world population structure and adaptation to the North American continent.</title>
        <authorList>
            <person name="Giordano R."/>
            <person name="Donthu R.K."/>
            <person name="Hernandez A.G."/>
            <person name="Wright C.L."/>
            <person name="Zimin A.V."/>
        </authorList>
    </citation>
    <scope>NUCLEOTIDE SEQUENCE [LARGE SCALE GENOMIC DNA]</scope>
    <source>
        <tissue evidence="2">Whole aphids</tissue>
    </source>
</reference>
<keyword evidence="3" id="KW-1185">Reference proteome</keyword>
<dbReference type="AlphaFoldDB" id="A0A6G0TJN0"/>
<comment type="caution">
    <text evidence="2">The sequence shown here is derived from an EMBL/GenBank/DDBJ whole genome shotgun (WGS) entry which is preliminary data.</text>
</comment>
<keyword evidence="1" id="KW-0472">Membrane</keyword>
<keyword evidence="1" id="KW-0812">Transmembrane</keyword>
<evidence type="ECO:0000313" key="3">
    <source>
        <dbReference type="Proteomes" id="UP000475862"/>
    </source>
</evidence>
<name>A0A6G0TJN0_APHGL</name>
<protein>
    <submittedName>
        <fullName evidence="2">Uncharacterized protein</fullName>
    </submittedName>
</protein>
<dbReference type="EMBL" id="VYZN01000031">
    <property type="protein sequence ID" value="KAE9533903.1"/>
    <property type="molecule type" value="Genomic_DNA"/>
</dbReference>
<proteinExistence type="predicted"/>
<feature type="transmembrane region" description="Helical" evidence="1">
    <location>
        <begin position="58"/>
        <end position="82"/>
    </location>
</feature>
<evidence type="ECO:0000313" key="2">
    <source>
        <dbReference type="EMBL" id="KAE9533903.1"/>
    </source>
</evidence>
<organism evidence="2 3">
    <name type="scientific">Aphis glycines</name>
    <name type="common">Soybean aphid</name>
    <dbReference type="NCBI Taxonomy" id="307491"/>
    <lineage>
        <taxon>Eukaryota</taxon>
        <taxon>Metazoa</taxon>
        <taxon>Ecdysozoa</taxon>
        <taxon>Arthropoda</taxon>
        <taxon>Hexapoda</taxon>
        <taxon>Insecta</taxon>
        <taxon>Pterygota</taxon>
        <taxon>Neoptera</taxon>
        <taxon>Paraneoptera</taxon>
        <taxon>Hemiptera</taxon>
        <taxon>Sternorrhyncha</taxon>
        <taxon>Aphidomorpha</taxon>
        <taxon>Aphidoidea</taxon>
        <taxon>Aphididae</taxon>
        <taxon>Aphidini</taxon>
        <taxon>Aphis</taxon>
        <taxon>Aphis</taxon>
    </lineage>
</organism>
<gene>
    <name evidence="2" type="ORF">AGLY_008982</name>
</gene>
<keyword evidence="1" id="KW-1133">Transmembrane helix</keyword>